<gene>
    <name evidence="1" type="ORF">BWK73_31110</name>
</gene>
<dbReference type="GO" id="GO:0016755">
    <property type="term" value="F:aminoacyltransferase activity"/>
    <property type="evidence" value="ECO:0007669"/>
    <property type="project" value="InterPro"/>
</dbReference>
<sequence>MADKHVTNPFLVNAPNEKRLSIRDEIRQRLIHGDEGDVATRSAIRSNDNPRDLTDQFTHDTLQTIEQAGLREATLPVQPWAGHYSTTAMRTGLLGFRYQDLTMAGKVDWQEYREYVRTHPAQVIIGSGSPEWVAELSPAEKYDALIGDRNSTLTRQLWATGQQAFDRFGEVPGWFGICHGWSPASFMLPRPQQAITLLSPDNKPIKFYPADIKALASLLWARAAPPVRFIGGRCNLEPPYTYDPETQRVAMLFNPYIAEDIARANERWGGNIEPDPELPEESRPGVVPISLAWDEWDENGEPQPTGGRLIANECVDTNPGTWHLAIVNQLGVSQRSMIMDSSFSDQVWNQPLYAYRYTYFNPHTLEQTDVLDAAKVNITNFSSDIFHKYRSPAAVSVVGVIMRVTYAIESAEAHEPETQPIPYAESPEAEAEMRRGWQLMDGDYYYDLELDAEDRVIGGEWYTRDHPDFLWTPEIGARAVSRYEGVATGAWDTAQAMPVSWRDAAVRAARDGVPLAGIVERMIDLANS</sequence>
<dbReference type="AlphaFoldDB" id="A0A1Y1QIA2"/>
<protein>
    <submittedName>
        <fullName evidence="1">Uncharacterized protein</fullName>
    </submittedName>
</protein>
<accession>A0A1Y1QIA2</accession>
<organism evidence="1 2">
    <name type="scientific">Thiothrix lacustris</name>
    <dbReference type="NCBI Taxonomy" id="525917"/>
    <lineage>
        <taxon>Bacteria</taxon>
        <taxon>Pseudomonadati</taxon>
        <taxon>Pseudomonadota</taxon>
        <taxon>Gammaproteobacteria</taxon>
        <taxon>Thiotrichales</taxon>
        <taxon>Thiotrichaceae</taxon>
        <taxon>Thiothrix</taxon>
    </lineage>
</organism>
<reference evidence="1 2" key="1">
    <citation type="submission" date="2017-01" db="EMBL/GenBank/DDBJ databases">
        <title>Novel large sulfur bacteria in the metagenomes of groundwater-fed chemosynthetic microbial mats in the Lake Huron basin.</title>
        <authorList>
            <person name="Sharrar A.M."/>
            <person name="Flood B.E."/>
            <person name="Bailey J.V."/>
            <person name="Jones D.S."/>
            <person name="Biddanda B."/>
            <person name="Ruberg S.A."/>
            <person name="Marcus D.N."/>
            <person name="Dick G.J."/>
        </authorList>
    </citation>
    <scope>NUCLEOTIDE SEQUENCE [LARGE SCALE GENOMIC DNA]</scope>
    <source>
        <strain evidence="1">A8</strain>
    </source>
</reference>
<evidence type="ECO:0000313" key="1">
    <source>
        <dbReference type="EMBL" id="OQX06343.1"/>
    </source>
</evidence>
<dbReference type="InterPro" id="IPR032048">
    <property type="entry name" value="TGase_elicitor"/>
</dbReference>
<comment type="caution">
    <text evidence="1">The sequence shown here is derived from an EMBL/GenBank/DDBJ whole genome shotgun (WGS) entry which is preliminary data.</text>
</comment>
<dbReference type="Proteomes" id="UP000192491">
    <property type="component" value="Unassembled WGS sequence"/>
</dbReference>
<evidence type="ECO:0000313" key="2">
    <source>
        <dbReference type="Proteomes" id="UP000192491"/>
    </source>
</evidence>
<name>A0A1Y1QIA2_9GAMM</name>
<dbReference type="Pfam" id="PF16683">
    <property type="entry name" value="TGase_elicitor"/>
    <property type="match status" value="2"/>
</dbReference>
<proteinExistence type="predicted"/>
<dbReference type="EMBL" id="MTEJ01000249">
    <property type="protein sequence ID" value="OQX06343.1"/>
    <property type="molecule type" value="Genomic_DNA"/>
</dbReference>